<name>A0A2M7MH83_9BACT</name>
<protein>
    <recommendedName>
        <fullName evidence="3">Glycosyltransferase 2-like domain-containing protein</fullName>
    </recommendedName>
</protein>
<organism evidence="1 2">
    <name type="scientific">Candidatus Kuenenbacteria bacterium CG_4_10_14_3_um_filter_39_14</name>
    <dbReference type="NCBI Taxonomy" id="1974614"/>
    <lineage>
        <taxon>Bacteria</taxon>
        <taxon>Candidatus Kueneniibacteriota</taxon>
    </lineage>
</organism>
<feature type="non-terminal residue" evidence="1">
    <location>
        <position position="1"/>
    </location>
</feature>
<dbReference type="AlphaFoldDB" id="A0A2M7MH83"/>
<accession>A0A2M7MH83</accession>
<evidence type="ECO:0008006" key="3">
    <source>
        <dbReference type="Google" id="ProtNLM"/>
    </source>
</evidence>
<comment type="caution">
    <text evidence="1">The sequence shown here is derived from an EMBL/GenBank/DDBJ whole genome shotgun (WGS) entry which is preliminary data.</text>
</comment>
<evidence type="ECO:0000313" key="1">
    <source>
        <dbReference type="EMBL" id="PIX92463.1"/>
    </source>
</evidence>
<gene>
    <name evidence="1" type="ORF">COZ26_01615</name>
</gene>
<evidence type="ECO:0000313" key="2">
    <source>
        <dbReference type="Proteomes" id="UP000230658"/>
    </source>
</evidence>
<reference evidence="2" key="1">
    <citation type="submission" date="2017-09" db="EMBL/GenBank/DDBJ databases">
        <title>Depth-based differentiation of microbial function through sediment-hosted aquifers and enrichment of novel symbionts in the deep terrestrial subsurface.</title>
        <authorList>
            <person name="Probst A.J."/>
            <person name="Ladd B."/>
            <person name="Jarett J.K."/>
            <person name="Geller-Mcgrath D.E."/>
            <person name="Sieber C.M.K."/>
            <person name="Emerson J.B."/>
            <person name="Anantharaman K."/>
            <person name="Thomas B.C."/>
            <person name="Malmstrom R."/>
            <person name="Stieglmeier M."/>
            <person name="Klingl A."/>
            <person name="Woyke T."/>
            <person name="Ryan C.M."/>
            <person name="Banfield J.F."/>
        </authorList>
    </citation>
    <scope>NUCLEOTIDE SEQUENCE [LARGE SCALE GENOMIC DNA]</scope>
</reference>
<proteinExistence type="predicted"/>
<sequence length="191" mass="23030">SDKIFNQVMWSVGQLSGLALKREFIKIPVGDESRTTGVRDECFTAHIYPFLNIFKNHKIVFLKDYTVAVSIPTSQSRTHSEIYDISPTESWMKMYRSVLADKKFEQPRQWGMRHMAKNFVGLVQIRNYGKYRYTLREIWLMIKYRWQNLFSPQFWFFSLLCVLTPRFILRKLTDWYKTKINSRFLPEIKFE</sequence>
<dbReference type="EMBL" id="PFJV01000038">
    <property type="protein sequence ID" value="PIX92463.1"/>
    <property type="molecule type" value="Genomic_DNA"/>
</dbReference>
<dbReference type="Proteomes" id="UP000230658">
    <property type="component" value="Unassembled WGS sequence"/>
</dbReference>